<keyword evidence="1" id="KW-0067">ATP-binding</keyword>
<dbReference type="Gene3D" id="3.30.565.10">
    <property type="entry name" value="Histidine kinase-like ATPase, C-terminal domain"/>
    <property type="match status" value="1"/>
</dbReference>
<dbReference type="AlphaFoldDB" id="A0A7C3PCV5"/>
<gene>
    <name evidence="1" type="ORF">ENR64_02080</name>
</gene>
<dbReference type="EMBL" id="DSRU01000032">
    <property type="protein sequence ID" value="HFM96555.1"/>
    <property type="molecule type" value="Genomic_DNA"/>
</dbReference>
<accession>A0A7C3PCV5</accession>
<dbReference type="InterPro" id="IPR036890">
    <property type="entry name" value="HATPase_C_sf"/>
</dbReference>
<organism evidence="1">
    <name type="scientific">Oscillatoriales cyanobacterium SpSt-418</name>
    <dbReference type="NCBI Taxonomy" id="2282169"/>
    <lineage>
        <taxon>Bacteria</taxon>
        <taxon>Bacillati</taxon>
        <taxon>Cyanobacteriota</taxon>
        <taxon>Cyanophyceae</taxon>
        <taxon>Oscillatoriophycideae</taxon>
        <taxon>Oscillatoriales</taxon>
    </lineage>
</organism>
<sequence length="864" mass="99376">MVLMIQSIEDGRREAGQRSIADKIIKRLHDLEKTVENNQGRWAWELLQNAKDSIAEDDNRTISIQIELDENSITFRHNGTNFTSQDVIGLIDQISSKEVEEGQKTKKTGRFGTGFLTTHLLSRVIKIKGIVGSADGSFHKFEFLLDRRGRTTAQLMPRIANSWKEFDESIEKIIPNYDKSRFNTSFCYQLDTEEQRRVAQIGVEEFSRLIPFVLAFIPKIGRVEIIDKVARESTFYEKNGELKDDLIVHVLKTKSGKQENVSILYSSNNRVAIATEVEKCERGYSVKGVSDLPKLFCDFPLIGTESFHFPVIVNSFFFNPQTERDGIWLKGIDDTEVIENQKLLESAVDLYRDMVSRIAQENFFNLYNIAETKTPSTDDRHFDEKWYQEFIQEPIREFIYHALIVELEDEPSEKRAIQDLCFPKTSFSETVRDKVWQFIFDLAPNSVCKKLHLHNWCGIAWKDWKTVDYQKLAEGVARKENIHNLSQALRRDENSTFNWLNSLGTFLLEDDNNLFLIQKNSITPNQNGQFKKTTALNIDAIQDGELVYVLELLGEDWKNILLHKDMSYIREDLGEKTKRDIAAKITETLNRELKNSSYNKNANLVKAISLLSEWFENNSEQGKELFSEIYRKRAEIFMNTIQDKESLYKVMRTCTDLSKLAEVAKAIEDDSEIIEKIQGMKEITSLLEEFEVDDISDLKTMLRLAQNVLADDSNKIEITQEILLSLGVTSIEELEEALQDKGIAANFMHTSTPTVEMFITVQTLIKRTKNNVIKHLQSLEDYDCTDVEELATTVIGGIKKDSLPIYIVVRPSDNGEVIIYYSSEKDTLDDPNSELWIDNGSEEPRRLTLGKVLKTTGINRIPVN</sequence>
<comment type="caution">
    <text evidence="1">The sequence shown here is derived from an EMBL/GenBank/DDBJ whole genome shotgun (WGS) entry which is preliminary data.</text>
</comment>
<keyword evidence="1" id="KW-0547">Nucleotide-binding</keyword>
<dbReference type="GO" id="GO:0005524">
    <property type="term" value="F:ATP binding"/>
    <property type="evidence" value="ECO:0007669"/>
    <property type="project" value="UniProtKB-KW"/>
</dbReference>
<evidence type="ECO:0000313" key="1">
    <source>
        <dbReference type="EMBL" id="HFM96555.1"/>
    </source>
</evidence>
<proteinExistence type="predicted"/>
<protein>
    <submittedName>
        <fullName evidence="1">ATP-binding protein</fullName>
    </submittedName>
</protein>
<reference evidence="1" key="1">
    <citation type="journal article" date="2020" name="mSystems">
        <title>Genome- and Community-Level Interaction Insights into Carbon Utilization and Element Cycling Functions of Hydrothermarchaeota in Hydrothermal Sediment.</title>
        <authorList>
            <person name="Zhou Z."/>
            <person name="Liu Y."/>
            <person name="Xu W."/>
            <person name="Pan J."/>
            <person name="Luo Z.H."/>
            <person name="Li M."/>
        </authorList>
    </citation>
    <scope>NUCLEOTIDE SEQUENCE [LARGE SCALE GENOMIC DNA]</scope>
    <source>
        <strain evidence="1">SpSt-418</strain>
    </source>
</reference>
<dbReference type="NCBIfam" id="NF047352">
    <property type="entry name" value="P_loop_sacsin"/>
    <property type="match status" value="1"/>
</dbReference>
<dbReference type="SUPFAM" id="SSF55874">
    <property type="entry name" value="ATPase domain of HSP90 chaperone/DNA topoisomerase II/histidine kinase"/>
    <property type="match status" value="1"/>
</dbReference>
<name>A0A7C3PCV5_9CYAN</name>